<proteinExistence type="predicted"/>
<dbReference type="HOGENOM" id="CLU_2826821_0_0_3"/>
<evidence type="ECO:0000313" key="1">
    <source>
        <dbReference type="EMBL" id="ADI64837.1"/>
    </source>
</evidence>
<organism evidence="1 2">
    <name type="scientific">Nostoc azollae (strain 0708)</name>
    <name type="common">Anabaena azollae (strain 0708)</name>
    <dbReference type="NCBI Taxonomy" id="551115"/>
    <lineage>
        <taxon>Bacteria</taxon>
        <taxon>Bacillati</taxon>
        <taxon>Cyanobacteriota</taxon>
        <taxon>Cyanophyceae</taxon>
        <taxon>Nostocales</taxon>
        <taxon>Nostocaceae</taxon>
        <taxon>Trichormus</taxon>
    </lineage>
</organism>
<accession>D7E1R6</accession>
<evidence type="ECO:0000313" key="2">
    <source>
        <dbReference type="Proteomes" id="UP000001511"/>
    </source>
</evidence>
<protein>
    <submittedName>
        <fullName evidence="1">Uncharacterized protein</fullName>
    </submittedName>
</protein>
<sequence>MSSEERMDKMENELIDMRLAVSGLLETTAVHQRNFNTLVMEIRNMRADMVQIQSEIRGIQMDVQGL</sequence>
<keyword evidence="2" id="KW-1185">Reference proteome</keyword>
<dbReference type="KEGG" id="naz:Aazo_3083"/>
<dbReference type="Proteomes" id="UP000001511">
    <property type="component" value="Chromosome"/>
</dbReference>
<dbReference type="OrthoDB" id="517496at2"/>
<dbReference type="eggNOG" id="ENOG502ZUM2">
    <property type="taxonomic scope" value="Bacteria"/>
</dbReference>
<name>D7E1R6_NOSA0</name>
<dbReference type="AlphaFoldDB" id="D7E1R6"/>
<reference evidence="1 2" key="1">
    <citation type="journal article" date="2010" name="PLoS ONE">
        <title>Genome erosion in a nitrogen-fixing vertically transmitted endosymbiotic multicellular cyanobacterium.</title>
        <authorList>
            <person name="Ran L."/>
            <person name="Larsson J."/>
            <person name="Vigil-Stenman T."/>
            <person name="Nylander J.A."/>
            <person name="Ininbergs K."/>
            <person name="Zheng W.W."/>
            <person name="Lapidus A."/>
            <person name="Lowry S."/>
            <person name="Haselkorn R."/>
            <person name="Bergman B."/>
        </authorList>
    </citation>
    <scope>NUCLEOTIDE SEQUENCE [LARGE SCALE GENOMIC DNA]</scope>
    <source>
        <strain evidence="1 2">0708</strain>
    </source>
</reference>
<gene>
    <name evidence="1" type="ordered locus">Aazo_3083</name>
</gene>
<dbReference type="EMBL" id="CP002059">
    <property type="protein sequence ID" value="ADI64837.1"/>
    <property type="molecule type" value="Genomic_DNA"/>
</dbReference>